<feature type="non-terminal residue" evidence="2">
    <location>
        <position position="1"/>
    </location>
</feature>
<proteinExistence type="predicted"/>
<keyword evidence="1" id="KW-0472">Membrane</keyword>
<keyword evidence="1" id="KW-1133">Transmembrane helix</keyword>
<dbReference type="Proteomes" id="UP000750197">
    <property type="component" value="Unassembled WGS sequence"/>
</dbReference>
<comment type="caution">
    <text evidence="2">The sequence shown here is derived from an EMBL/GenBank/DDBJ whole genome shotgun (WGS) entry which is preliminary data.</text>
</comment>
<evidence type="ECO:0000313" key="3">
    <source>
        <dbReference type="Proteomes" id="UP000750197"/>
    </source>
</evidence>
<protein>
    <submittedName>
        <fullName evidence="2">Uncharacterized protein</fullName>
    </submittedName>
</protein>
<name>A0A8J7YYC9_9ARCH</name>
<sequence>TSVKYMFLASRFAVNGTGATAYIEMSESSQTAAPAGAADNALNSAATAANNVIIIALTEHNASTYVPTVDYYAENSKGYQNYTTYTFGTNISSLQFYDFMINAQPGGTVVSIMNGTGSVVDTSSTLYPVLDGNLTKVAYVSYVIAAAASTAGDMGILNYAYLVDHNSIVYSSSVATAGVASALTESIAPFDPGAAQGNFTQKPNATDSYPSTSISSSDFTSIVNSSSNASRQSSLINPAYLPAANQTEVLPTQALTSMRTNSSVPSAVTANLYLTSWTQKAINASIVSFLQGYIGSRISVPANDVFIISYLVDAKSFNTNFSSATMKQVGDYIYNAAPGILQANHLSLVNTQTGAIAAGAAIGDFWTPRGPVAPEIISAGMMLNPYTGAVYTSAIAAGFPAGSYIGAASVVVPGQAPFYGFAADGSPIFGASFNPFGLSGAASAVGSFFQSGANAISNAVKPVSSLPTDIYTIKQSAGSAIGSDLTSFAHDMSQAANSVMPFLGGVEGQVSTAVGGTISHTLTGVSNGLASFRSGAAGAIAAGVSDIHQQIYSLGATASHLGQNVIHGVYTTSNSFVSDANAVISPIVTSVKNIPGELNSTAQVIGKTVLAADQSMFSSASKLGSQILTEGQNALDTVGNGFVKLANGSLQWEANAFGAIGHALSSPFTFFGSMASSITHILLYVAIGGVVIVIIIVGLYVFTHDGKSRHRRRSGNKSRRR</sequence>
<dbReference type="AlphaFoldDB" id="A0A8J7YYC9"/>
<accession>A0A8J7YYC9</accession>
<evidence type="ECO:0000313" key="2">
    <source>
        <dbReference type="EMBL" id="MBX8644646.1"/>
    </source>
</evidence>
<evidence type="ECO:0000256" key="1">
    <source>
        <dbReference type="SAM" id="Phobius"/>
    </source>
</evidence>
<gene>
    <name evidence="2" type="ORF">KIY12_08005</name>
</gene>
<dbReference type="EMBL" id="JAHEAC010000082">
    <property type="protein sequence ID" value="MBX8644646.1"/>
    <property type="molecule type" value="Genomic_DNA"/>
</dbReference>
<feature type="transmembrane region" description="Helical" evidence="1">
    <location>
        <begin position="681"/>
        <end position="703"/>
    </location>
</feature>
<keyword evidence="1" id="KW-0812">Transmembrane</keyword>
<reference evidence="2" key="1">
    <citation type="submission" date="2021-05" db="EMBL/GenBank/DDBJ databases">
        <title>Genomic insights into ecological role and evolution of a novel Thermoplasmata order Candidatus Sysuiplasmatales.</title>
        <authorList>
            <person name="Yuan Y."/>
        </authorList>
    </citation>
    <scope>NUCLEOTIDE SEQUENCE</scope>
    <source>
        <strain evidence="2">TUT19-bin139</strain>
    </source>
</reference>
<organism evidence="2 3">
    <name type="scientific">Candidatus Sysuiplasma superficiale</name>
    <dbReference type="NCBI Taxonomy" id="2823368"/>
    <lineage>
        <taxon>Archaea</taxon>
        <taxon>Methanobacteriati</taxon>
        <taxon>Thermoplasmatota</taxon>
        <taxon>Thermoplasmata</taxon>
        <taxon>Candidatus Sysuiplasmatales</taxon>
        <taxon>Candidatus Sysuiplasmataceae</taxon>
        <taxon>Candidatus Sysuiplasma</taxon>
    </lineage>
</organism>